<dbReference type="PANTHER" id="PTHR43790">
    <property type="entry name" value="CARBOHYDRATE TRANSPORT ATP-BINDING PROTEIN MG119-RELATED"/>
    <property type="match status" value="1"/>
</dbReference>
<keyword evidence="3" id="KW-1003">Cell membrane</keyword>
<evidence type="ECO:0000259" key="10">
    <source>
        <dbReference type="PROSITE" id="PS50893"/>
    </source>
</evidence>
<name>A0A3P3XIG5_9SPIR</name>
<dbReference type="SUPFAM" id="SSF52540">
    <property type="entry name" value="P-loop containing nucleoside triphosphate hydrolases"/>
    <property type="match status" value="2"/>
</dbReference>
<dbReference type="InterPro" id="IPR003593">
    <property type="entry name" value="AAA+_ATPase"/>
</dbReference>
<accession>A0A3P3XIG5</accession>
<comment type="subcellular location">
    <subcellularLocation>
        <location evidence="1">Cell membrane</location>
        <topology evidence="1">Peripheral membrane protein</topology>
    </subcellularLocation>
</comment>
<evidence type="ECO:0000256" key="9">
    <source>
        <dbReference type="ARBA" id="ARBA00023136"/>
    </source>
</evidence>
<dbReference type="PROSITE" id="PS00211">
    <property type="entry name" value="ABC_TRANSPORTER_1"/>
    <property type="match status" value="1"/>
</dbReference>
<keyword evidence="4" id="KW-0762">Sugar transport</keyword>
<dbReference type="Gene3D" id="3.40.50.300">
    <property type="entry name" value="P-loop containing nucleotide triphosphate hydrolases"/>
    <property type="match status" value="2"/>
</dbReference>
<feature type="domain" description="ABC transporter" evidence="10">
    <location>
        <begin position="255"/>
        <end position="499"/>
    </location>
</feature>
<organism evidence="11">
    <name type="scientific">uncultured spirochete</name>
    <dbReference type="NCBI Taxonomy" id="156406"/>
    <lineage>
        <taxon>Bacteria</taxon>
        <taxon>Pseudomonadati</taxon>
        <taxon>Spirochaetota</taxon>
        <taxon>Spirochaetia</taxon>
        <taxon>Spirochaetales</taxon>
        <taxon>environmental samples</taxon>
    </lineage>
</organism>
<dbReference type="FunFam" id="3.40.50.300:FF:000127">
    <property type="entry name" value="Ribose import ATP-binding protein RbsA"/>
    <property type="match status" value="1"/>
</dbReference>
<dbReference type="AlphaFoldDB" id="A0A3P3XIG5"/>
<evidence type="ECO:0000313" key="11">
    <source>
        <dbReference type="EMBL" id="SLM12815.1"/>
    </source>
</evidence>
<feature type="domain" description="ABC transporter" evidence="10">
    <location>
        <begin position="6"/>
        <end position="242"/>
    </location>
</feature>
<dbReference type="PROSITE" id="PS50893">
    <property type="entry name" value="ABC_TRANSPORTER_2"/>
    <property type="match status" value="2"/>
</dbReference>
<evidence type="ECO:0000256" key="1">
    <source>
        <dbReference type="ARBA" id="ARBA00004202"/>
    </source>
</evidence>
<evidence type="ECO:0000256" key="5">
    <source>
        <dbReference type="ARBA" id="ARBA00022737"/>
    </source>
</evidence>
<dbReference type="CDD" id="cd03215">
    <property type="entry name" value="ABC_Carb_Monos_II"/>
    <property type="match status" value="1"/>
</dbReference>
<evidence type="ECO:0000256" key="8">
    <source>
        <dbReference type="ARBA" id="ARBA00022967"/>
    </source>
</evidence>
<dbReference type="CDD" id="cd03216">
    <property type="entry name" value="ABC_Carb_Monos_I"/>
    <property type="match status" value="1"/>
</dbReference>
<dbReference type="PANTHER" id="PTHR43790:SF1">
    <property type="entry name" value="XYLOSE IMPORT ATP-BINDING PROTEIN XYLG"/>
    <property type="match status" value="1"/>
</dbReference>
<evidence type="ECO:0000256" key="6">
    <source>
        <dbReference type="ARBA" id="ARBA00022741"/>
    </source>
</evidence>
<keyword evidence="9" id="KW-0472">Membrane</keyword>
<dbReference type="EC" id="3.6.3.17" evidence="11"/>
<gene>
    <name evidence="11" type="ORF">SPIROBIBN47_260059</name>
</gene>
<reference evidence="11" key="1">
    <citation type="submission" date="2017-02" db="EMBL/GenBank/DDBJ databases">
        <authorList>
            <person name="Regsiter A."/>
            <person name="William W."/>
        </authorList>
    </citation>
    <scope>NUCLEOTIDE SEQUENCE</scope>
    <source>
        <strain evidence="11">Bib</strain>
    </source>
</reference>
<keyword evidence="11" id="KW-0378">Hydrolase</keyword>
<dbReference type="InterPro" id="IPR017871">
    <property type="entry name" value="ABC_transporter-like_CS"/>
</dbReference>
<protein>
    <submittedName>
        <fullName evidence="11">Putative ribose/galactose/methyl galactoside import ATP-binding protein</fullName>
        <ecNumber evidence="11">3.6.3.17</ecNumber>
    </submittedName>
</protein>
<keyword evidence="6" id="KW-0547">Nucleotide-binding</keyword>
<evidence type="ECO:0000256" key="4">
    <source>
        <dbReference type="ARBA" id="ARBA00022597"/>
    </source>
</evidence>
<keyword evidence="5" id="KW-0677">Repeat</keyword>
<dbReference type="InterPro" id="IPR003439">
    <property type="entry name" value="ABC_transporter-like_ATP-bd"/>
</dbReference>
<evidence type="ECO:0000256" key="7">
    <source>
        <dbReference type="ARBA" id="ARBA00022840"/>
    </source>
</evidence>
<evidence type="ECO:0000256" key="2">
    <source>
        <dbReference type="ARBA" id="ARBA00022448"/>
    </source>
</evidence>
<keyword evidence="2" id="KW-0813">Transport</keyword>
<dbReference type="GO" id="GO:0005886">
    <property type="term" value="C:plasma membrane"/>
    <property type="evidence" value="ECO:0007669"/>
    <property type="project" value="UniProtKB-SubCell"/>
</dbReference>
<keyword evidence="8" id="KW-1278">Translocase</keyword>
<dbReference type="GO" id="GO:0016887">
    <property type="term" value="F:ATP hydrolysis activity"/>
    <property type="evidence" value="ECO:0007669"/>
    <property type="project" value="InterPro"/>
</dbReference>
<dbReference type="InterPro" id="IPR027417">
    <property type="entry name" value="P-loop_NTPase"/>
</dbReference>
<dbReference type="Pfam" id="PF00005">
    <property type="entry name" value="ABC_tran"/>
    <property type="match status" value="2"/>
</dbReference>
<sequence>MEQVFLAVENIDKSFAGVHALNDVSLKIKKGEIHCLAGENGSGKSTLIKVIAGVEKPDSGQIIIDNKKYHHLHPIDAIHEGIQVIYQDFSLFPNLTVAENLALNSQLEMRKKLVSWKQVKETAEKALQLINVDLDLNRLVENLPVADKQLVAISRALMQDAKLVIMDEPTTALTQKEVERLFKIIKSMQEKGISTLFVSHKLREVLDISERLTILRNGQKVIEGNVEEFDETKITYYMTGRNVSSNKFISEKKSGDEKPILSVTNLSSDGFFDDINFDLYKGEVLGITGLLGSGRTELALALFGYSPADKGEIHINGQKIHIKSIQDAMRNGIAYVPEDRLNEGLFMKQSISRNIYVGILDSIKKALGLINVSEADSIAASLIKDLNINADDPLRPVQTLSGGNQQRVVLARWLSTKAKLIILNGPTVGVDIGSKTDILEKLKELAKEGLGIMIISDDIPELVQTCSRILVMHKGKIIRTLEGDEIEEKAISNILNNLD</sequence>
<dbReference type="SMART" id="SM00382">
    <property type="entry name" value="AAA"/>
    <property type="match status" value="2"/>
</dbReference>
<evidence type="ECO:0000256" key="3">
    <source>
        <dbReference type="ARBA" id="ARBA00022475"/>
    </source>
</evidence>
<dbReference type="EMBL" id="FWDM01000019">
    <property type="protein sequence ID" value="SLM12815.1"/>
    <property type="molecule type" value="Genomic_DNA"/>
</dbReference>
<proteinExistence type="predicted"/>
<dbReference type="GO" id="GO:0005524">
    <property type="term" value="F:ATP binding"/>
    <property type="evidence" value="ECO:0007669"/>
    <property type="project" value="UniProtKB-KW"/>
</dbReference>
<keyword evidence="7 11" id="KW-0067">ATP-binding</keyword>
<dbReference type="InterPro" id="IPR050107">
    <property type="entry name" value="ABC_carbohydrate_import_ATPase"/>
</dbReference>